<dbReference type="Proteomes" id="UP000315540">
    <property type="component" value="Unassembled WGS sequence"/>
</dbReference>
<keyword evidence="1" id="KW-0812">Transmembrane</keyword>
<evidence type="ECO:0008006" key="4">
    <source>
        <dbReference type="Google" id="ProtNLM"/>
    </source>
</evidence>
<dbReference type="RefSeq" id="WP_140589623.1">
    <property type="nucleotide sequence ID" value="NZ_VFWZ01000001.1"/>
</dbReference>
<dbReference type="PROSITE" id="PS51257">
    <property type="entry name" value="PROKAR_LIPOPROTEIN"/>
    <property type="match status" value="1"/>
</dbReference>
<reference evidence="2 3" key="1">
    <citation type="submission" date="2019-06" db="EMBL/GenBank/DDBJ databases">
        <authorList>
            <person name="Meng X."/>
        </authorList>
    </citation>
    <scope>NUCLEOTIDE SEQUENCE [LARGE SCALE GENOMIC DNA]</scope>
    <source>
        <strain evidence="2 3">M625</strain>
    </source>
</reference>
<evidence type="ECO:0000256" key="1">
    <source>
        <dbReference type="SAM" id="Phobius"/>
    </source>
</evidence>
<protein>
    <recommendedName>
        <fullName evidence="4">DUF4352 domain-containing protein</fullName>
    </recommendedName>
</protein>
<dbReference type="OrthoDB" id="1447599at2"/>
<name>A0A504JS55_9FLAO</name>
<comment type="caution">
    <text evidence="2">The sequence shown here is derived from an EMBL/GenBank/DDBJ whole genome shotgun (WGS) entry which is preliminary data.</text>
</comment>
<sequence>MKKYTYILILVIISTSCGSFVYNGSYVNRNASEKISEDFQIDINVLEVNKRDKGKGEYKIDYELVNNSDKIFTQTKKKYFAFFIITTTSGKEIGHYERIFDKIHPGTTVIKDTRVDLSTYTFESISASIYIE</sequence>
<dbReference type="EMBL" id="VFWZ01000001">
    <property type="protein sequence ID" value="TPN89220.1"/>
    <property type="molecule type" value="Genomic_DNA"/>
</dbReference>
<accession>A0A504JS55</accession>
<organism evidence="2 3">
    <name type="scientific">Aquimarina algicola</name>
    <dbReference type="NCBI Taxonomy" id="2589995"/>
    <lineage>
        <taxon>Bacteria</taxon>
        <taxon>Pseudomonadati</taxon>
        <taxon>Bacteroidota</taxon>
        <taxon>Flavobacteriia</taxon>
        <taxon>Flavobacteriales</taxon>
        <taxon>Flavobacteriaceae</taxon>
        <taxon>Aquimarina</taxon>
    </lineage>
</organism>
<keyword evidence="1" id="KW-1133">Transmembrane helix</keyword>
<proteinExistence type="predicted"/>
<dbReference type="AlphaFoldDB" id="A0A504JS55"/>
<gene>
    <name evidence="2" type="ORF">FHK87_03055</name>
</gene>
<keyword evidence="3" id="KW-1185">Reference proteome</keyword>
<feature type="transmembrane region" description="Helical" evidence="1">
    <location>
        <begin position="6"/>
        <end position="24"/>
    </location>
</feature>
<evidence type="ECO:0000313" key="2">
    <source>
        <dbReference type="EMBL" id="TPN89220.1"/>
    </source>
</evidence>
<evidence type="ECO:0000313" key="3">
    <source>
        <dbReference type="Proteomes" id="UP000315540"/>
    </source>
</evidence>
<keyword evidence="1" id="KW-0472">Membrane</keyword>